<evidence type="ECO:0000256" key="1">
    <source>
        <dbReference type="SAM" id="SignalP"/>
    </source>
</evidence>
<keyword evidence="1" id="KW-0732">Signal</keyword>
<dbReference type="EMBL" id="JAGPYM010000041">
    <property type="protein sequence ID" value="KAH6874153.1"/>
    <property type="molecule type" value="Genomic_DNA"/>
</dbReference>
<reference evidence="2 3" key="1">
    <citation type="journal article" date="2021" name="Nat. Commun.">
        <title>Genetic determinants of endophytism in the Arabidopsis root mycobiome.</title>
        <authorList>
            <person name="Mesny F."/>
            <person name="Miyauchi S."/>
            <person name="Thiergart T."/>
            <person name="Pickel B."/>
            <person name="Atanasova L."/>
            <person name="Karlsson M."/>
            <person name="Huettel B."/>
            <person name="Barry K.W."/>
            <person name="Haridas S."/>
            <person name="Chen C."/>
            <person name="Bauer D."/>
            <person name="Andreopoulos W."/>
            <person name="Pangilinan J."/>
            <person name="LaButti K."/>
            <person name="Riley R."/>
            <person name="Lipzen A."/>
            <person name="Clum A."/>
            <person name="Drula E."/>
            <person name="Henrissat B."/>
            <person name="Kohler A."/>
            <person name="Grigoriev I.V."/>
            <person name="Martin F.M."/>
            <person name="Hacquard S."/>
        </authorList>
    </citation>
    <scope>NUCLEOTIDE SEQUENCE [LARGE SCALE GENOMIC DNA]</scope>
    <source>
        <strain evidence="2 3">MPI-CAGE-CH-0241</strain>
    </source>
</reference>
<feature type="signal peptide" evidence="1">
    <location>
        <begin position="1"/>
        <end position="22"/>
    </location>
</feature>
<dbReference type="OrthoDB" id="5067937at2759"/>
<evidence type="ECO:0000313" key="2">
    <source>
        <dbReference type="EMBL" id="KAH6874153.1"/>
    </source>
</evidence>
<dbReference type="Proteomes" id="UP000777438">
    <property type="component" value="Unassembled WGS sequence"/>
</dbReference>
<accession>A0A9P9AID0</accession>
<gene>
    <name evidence="2" type="ORF">B0T10DRAFT_587940</name>
</gene>
<evidence type="ECO:0000313" key="3">
    <source>
        <dbReference type="Proteomes" id="UP000777438"/>
    </source>
</evidence>
<dbReference type="AlphaFoldDB" id="A0A9P9AID0"/>
<keyword evidence="3" id="KW-1185">Reference proteome</keyword>
<protein>
    <submittedName>
        <fullName evidence="2">Uncharacterized protein</fullName>
    </submittedName>
</protein>
<name>A0A9P9AID0_9HYPO</name>
<comment type="caution">
    <text evidence="2">The sequence shown here is derived from an EMBL/GenBank/DDBJ whole genome shotgun (WGS) entry which is preliminary data.</text>
</comment>
<sequence length="247" mass="25645">MNTSKLFHILLGAMLAAMSVQASPGFGLTRRSIFVSETCKDLVVGATQKKAGNVCVTISGGTATVTYTMTEPGTLTGVHVYLDTVAPTNRAPGLFPYQSPNKGCTIAADGRTATCTIPVKSEWEACNKVLYIATHADITSTTVGGTGWGAGTCFDSAGGNCAKYWTFETSCGCPVEYVYDPIVSTTECVTVTTITNTLETTVTPSPSSTTQSCDDPNGSSTITIHTTTTTSIAFTCPATLTCPAPTP</sequence>
<organism evidence="2 3">
    <name type="scientific">Thelonectria olida</name>
    <dbReference type="NCBI Taxonomy" id="1576542"/>
    <lineage>
        <taxon>Eukaryota</taxon>
        <taxon>Fungi</taxon>
        <taxon>Dikarya</taxon>
        <taxon>Ascomycota</taxon>
        <taxon>Pezizomycotina</taxon>
        <taxon>Sordariomycetes</taxon>
        <taxon>Hypocreomycetidae</taxon>
        <taxon>Hypocreales</taxon>
        <taxon>Nectriaceae</taxon>
        <taxon>Thelonectria</taxon>
    </lineage>
</organism>
<feature type="chain" id="PRO_5040241755" evidence="1">
    <location>
        <begin position="23"/>
        <end position="247"/>
    </location>
</feature>
<proteinExistence type="predicted"/>